<dbReference type="KEGG" id="tact:SG35_010935"/>
<evidence type="ECO:0000256" key="3">
    <source>
        <dbReference type="ARBA" id="ARBA00023098"/>
    </source>
</evidence>
<accession>A0AAF0C5H2</accession>
<dbReference type="GO" id="GO:0016787">
    <property type="term" value="F:hydrolase activity"/>
    <property type="evidence" value="ECO:0007669"/>
    <property type="project" value="UniProtKB-UniRule"/>
</dbReference>
<evidence type="ECO:0000313" key="7">
    <source>
        <dbReference type="Proteomes" id="UP000032568"/>
    </source>
</evidence>
<dbReference type="PANTHER" id="PTHR14226">
    <property type="entry name" value="NEUROPATHY TARGET ESTERASE/SWISS CHEESE D.MELANOGASTER"/>
    <property type="match status" value="1"/>
</dbReference>
<dbReference type="AlphaFoldDB" id="A0AAF0C5H2"/>
<proteinExistence type="predicted"/>
<dbReference type="GO" id="GO:0016042">
    <property type="term" value="P:lipid catabolic process"/>
    <property type="evidence" value="ECO:0007669"/>
    <property type="project" value="UniProtKB-UniRule"/>
</dbReference>
<organism evidence="6 7">
    <name type="scientific">Thalassomonas actiniarum</name>
    <dbReference type="NCBI Taxonomy" id="485447"/>
    <lineage>
        <taxon>Bacteria</taxon>
        <taxon>Pseudomonadati</taxon>
        <taxon>Pseudomonadota</taxon>
        <taxon>Gammaproteobacteria</taxon>
        <taxon>Alteromonadales</taxon>
        <taxon>Colwelliaceae</taxon>
        <taxon>Thalassomonas</taxon>
    </lineage>
</organism>
<comment type="caution">
    <text evidence="4">Lacks conserved residue(s) required for the propagation of feature annotation.</text>
</comment>
<dbReference type="InterPro" id="IPR016035">
    <property type="entry name" value="Acyl_Trfase/lysoPLipase"/>
</dbReference>
<dbReference type="NCBIfam" id="NF007623">
    <property type="entry name" value="PRK10279.1"/>
    <property type="match status" value="1"/>
</dbReference>
<keyword evidence="7" id="KW-1185">Reference proteome</keyword>
<feature type="short sequence motif" description="GXSXG" evidence="4">
    <location>
        <begin position="36"/>
        <end position="40"/>
    </location>
</feature>
<dbReference type="InterPro" id="IPR002641">
    <property type="entry name" value="PNPLA_dom"/>
</dbReference>
<feature type="short sequence motif" description="DGA/G" evidence="4">
    <location>
        <begin position="153"/>
        <end position="155"/>
    </location>
</feature>
<keyword evidence="2 4" id="KW-0442">Lipid degradation</keyword>
<dbReference type="SUPFAM" id="SSF52151">
    <property type="entry name" value="FabD/lysophospholipase-like"/>
    <property type="match status" value="1"/>
</dbReference>
<evidence type="ECO:0000256" key="2">
    <source>
        <dbReference type="ARBA" id="ARBA00022963"/>
    </source>
</evidence>
<dbReference type="PROSITE" id="PS51635">
    <property type="entry name" value="PNPLA"/>
    <property type="match status" value="1"/>
</dbReference>
<reference evidence="6 7" key="1">
    <citation type="journal article" date="2015" name="Genome Announc.">
        <title>Draft Genome Sequences of Marine Isolates of Thalassomonas viridans and Thalassomonas actiniarum.</title>
        <authorList>
            <person name="Olonade I."/>
            <person name="van Zyl L.J."/>
            <person name="Trindade M."/>
        </authorList>
    </citation>
    <scope>NUCLEOTIDE SEQUENCE [LARGE SCALE GENOMIC DNA]</scope>
    <source>
        <strain evidence="6 7">A5K-106</strain>
    </source>
</reference>
<dbReference type="RefSeq" id="WP_044833472.1">
    <property type="nucleotide sequence ID" value="NZ_CP059735.1"/>
</dbReference>
<evidence type="ECO:0000259" key="5">
    <source>
        <dbReference type="PROSITE" id="PS51635"/>
    </source>
</evidence>
<dbReference type="PANTHER" id="PTHR14226:SF76">
    <property type="entry name" value="NTE FAMILY PROTEIN RSSA"/>
    <property type="match status" value="1"/>
</dbReference>
<reference evidence="6 7" key="2">
    <citation type="journal article" date="2022" name="Mar. Drugs">
        <title>Bioassay-Guided Fractionation Leads to the Detection of Cholic Acid Generated by the Rare Thalassomonas sp.</title>
        <authorList>
            <person name="Pheiffer F."/>
            <person name="Schneider Y.K."/>
            <person name="Hansen E.H."/>
            <person name="Andersen J.H."/>
            <person name="Isaksson J."/>
            <person name="Busche T."/>
            <person name="R C."/>
            <person name="Kalinowski J."/>
            <person name="Zyl L.V."/>
            <person name="Trindade M."/>
        </authorList>
    </citation>
    <scope>NUCLEOTIDE SEQUENCE [LARGE SCALE GENOMIC DNA]</scope>
    <source>
        <strain evidence="6 7">A5K-106</strain>
    </source>
</reference>
<evidence type="ECO:0000256" key="4">
    <source>
        <dbReference type="PROSITE-ProRule" id="PRU01161"/>
    </source>
</evidence>
<feature type="domain" description="PNPLA" evidence="5">
    <location>
        <begin position="5"/>
        <end position="166"/>
    </location>
</feature>
<evidence type="ECO:0000313" key="6">
    <source>
        <dbReference type="EMBL" id="WDE01096.1"/>
    </source>
</evidence>
<evidence type="ECO:0000256" key="1">
    <source>
        <dbReference type="ARBA" id="ARBA00022801"/>
    </source>
</evidence>
<dbReference type="Proteomes" id="UP000032568">
    <property type="component" value="Chromosome"/>
</dbReference>
<feature type="active site" description="Nucleophile" evidence="4">
    <location>
        <position position="38"/>
    </location>
</feature>
<dbReference type="InterPro" id="IPR050301">
    <property type="entry name" value="NTE"/>
</dbReference>
<protein>
    <submittedName>
        <fullName evidence="6">Patatin-like phospholipase RssA</fullName>
    </submittedName>
</protein>
<dbReference type="EMBL" id="CP059735">
    <property type="protein sequence ID" value="WDE01096.1"/>
    <property type="molecule type" value="Genomic_DNA"/>
</dbReference>
<sequence length="300" mass="33105">MKIGLALGSGSARGWAHIGVIEALDQMGIRVDVIAGCSVGSYVGAVYANDNLGSLKTWVKSLSEWQVAGLMGVGFNRGGIANGEKVFRQLQEFSLPSFELLEKPFGVVATDLYSGKEVWFTHGDVIEAVRASCATPALFPSVWHRGQNRWLVDGALVNPVPVSLCRHLGADFIIGVNLNSDHRPHLRESHTREHQHNQEKTDNFFAKSKTLVNQWLKRDPEEKVQPQSPSMLGTFTGALEIMQARVTRAKLAGEPPEILIEPQLGDFGMMEYHRAQELIDEGHASVERLAQQIKYQLGLV</sequence>
<name>A0AAF0C5H2_9GAMM</name>
<dbReference type="Pfam" id="PF01734">
    <property type="entry name" value="Patatin"/>
    <property type="match status" value="1"/>
</dbReference>
<dbReference type="Gene3D" id="3.40.1090.10">
    <property type="entry name" value="Cytosolic phospholipase A2 catalytic domain"/>
    <property type="match status" value="2"/>
</dbReference>
<keyword evidence="1 4" id="KW-0378">Hydrolase</keyword>
<keyword evidence="3 4" id="KW-0443">Lipid metabolism</keyword>
<feature type="active site" description="Proton acceptor" evidence="4">
    <location>
        <position position="153"/>
    </location>
</feature>
<gene>
    <name evidence="6" type="primary">rssA</name>
    <name evidence="6" type="ORF">SG35_010935</name>
</gene>